<evidence type="ECO:0000256" key="8">
    <source>
        <dbReference type="RuleBase" id="RU000673"/>
    </source>
</evidence>
<dbReference type="GO" id="GO:0000049">
    <property type="term" value="F:tRNA binding"/>
    <property type="evidence" value="ECO:0007669"/>
    <property type="project" value="UniProtKB-UniRule"/>
</dbReference>
<evidence type="ECO:0000256" key="4">
    <source>
        <dbReference type="ARBA" id="ARBA00022884"/>
    </source>
</evidence>
<dbReference type="GO" id="GO:0004045">
    <property type="term" value="F:peptidyl-tRNA hydrolase activity"/>
    <property type="evidence" value="ECO:0007669"/>
    <property type="project" value="UniProtKB-UniRule"/>
</dbReference>
<accession>A0A1F5TRV4</accession>
<sequence length="185" mass="20987">MKIIVGLGNPGEQYKNTRHNAGFMLIDALAEKHHAQWQENKKFEAEICETSDGLLVKPQTFMNNSGQSVQAALSYYNLLPKKLGILKQKNSNLSDTLIILHDDLDINFGKYKKAIDRGAAGHNGVRSIINHLKTKNFVRLRIGIKGNKPNQMPTEKYVLQKFSKEEMVIIKKMINEILENNTILN</sequence>
<evidence type="ECO:0000256" key="7">
    <source>
        <dbReference type="HAMAP-Rule" id="MF_00083"/>
    </source>
</evidence>
<dbReference type="PANTHER" id="PTHR17224:SF1">
    <property type="entry name" value="PEPTIDYL-TRNA HYDROLASE"/>
    <property type="match status" value="1"/>
</dbReference>
<feature type="site" description="Stabilizes the basic form of H active site to accept a proton" evidence="7">
    <location>
        <position position="102"/>
    </location>
</feature>
<dbReference type="EC" id="3.1.1.29" evidence="1 7"/>
<dbReference type="PANTHER" id="PTHR17224">
    <property type="entry name" value="PEPTIDYL-TRNA HYDROLASE"/>
    <property type="match status" value="1"/>
</dbReference>
<reference evidence="10 11" key="1">
    <citation type="journal article" date="2016" name="Nat. Commun.">
        <title>Thousands of microbial genomes shed light on interconnected biogeochemical processes in an aquifer system.</title>
        <authorList>
            <person name="Anantharaman K."/>
            <person name="Brown C.T."/>
            <person name="Hug L.A."/>
            <person name="Sharon I."/>
            <person name="Castelle C.J."/>
            <person name="Probst A.J."/>
            <person name="Thomas B.C."/>
            <person name="Singh A."/>
            <person name="Wilkins M.J."/>
            <person name="Karaoz U."/>
            <person name="Brodie E.L."/>
            <person name="Williams K.H."/>
            <person name="Hubbard S.S."/>
            <person name="Banfield J.F."/>
        </authorList>
    </citation>
    <scope>NUCLEOTIDE SEQUENCE [LARGE SCALE GENOMIC DNA]</scope>
</reference>
<dbReference type="Gene3D" id="3.40.50.1470">
    <property type="entry name" value="Peptidyl-tRNA hydrolase"/>
    <property type="match status" value="1"/>
</dbReference>
<evidence type="ECO:0000256" key="3">
    <source>
        <dbReference type="ARBA" id="ARBA00022801"/>
    </source>
</evidence>
<keyword evidence="3 7" id="KW-0378">Hydrolase</keyword>
<dbReference type="GO" id="GO:0006515">
    <property type="term" value="P:protein quality control for misfolded or incompletely synthesized proteins"/>
    <property type="evidence" value="ECO:0007669"/>
    <property type="project" value="UniProtKB-UniRule"/>
</dbReference>
<comment type="function">
    <text evidence="7">Catalyzes the release of premature peptidyl moieties from peptidyl-tRNA molecules trapped in stalled 50S ribosomal subunits, and thus maintains levels of free tRNAs and 50S ribosomes.</text>
</comment>
<dbReference type="InterPro" id="IPR001328">
    <property type="entry name" value="Pept_tRNA_hydro"/>
</dbReference>
<organism evidence="10 11">
    <name type="scientific">Candidatus Falkowbacteria bacterium RIFOXYD2_FULL_34_120</name>
    <dbReference type="NCBI Taxonomy" id="1798007"/>
    <lineage>
        <taxon>Bacteria</taxon>
        <taxon>Candidatus Falkowiibacteriota</taxon>
    </lineage>
</organism>
<dbReference type="CDD" id="cd00462">
    <property type="entry name" value="PTH"/>
    <property type="match status" value="1"/>
</dbReference>
<comment type="function">
    <text evidence="7">Hydrolyzes ribosome-free peptidyl-tRNAs (with 1 or more amino acids incorporated), which drop off the ribosome during protein synthesis, or as a result of ribosome stalling.</text>
</comment>
<evidence type="ECO:0000256" key="5">
    <source>
        <dbReference type="ARBA" id="ARBA00038063"/>
    </source>
</evidence>
<evidence type="ECO:0000256" key="1">
    <source>
        <dbReference type="ARBA" id="ARBA00013260"/>
    </source>
</evidence>
<protein>
    <recommendedName>
        <fullName evidence="6 7">Peptidyl-tRNA hydrolase</fullName>
        <shortName evidence="7">Pth</shortName>
        <ecNumber evidence="1 7">3.1.1.29</ecNumber>
    </recommendedName>
</protein>
<keyword evidence="7" id="KW-0963">Cytoplasm</keyword>
<proteinExistence type="inferred from homology"/>
<dbReference type="NCBIfam" id="TIGR00447">
    <property type="entry name" value="pth"/>
    <property type="match status" value="1"/>
</dbReference>
<evidence type="ECO:0000313" key="10">
    <source>
        <dbReference type="EMBL" id="OGF41548.1"/>
    </source>
</evidence>
<name>A0A1F5TRV4_9BACT</name>
<comment type="subcellular location">
    <subcellularLocation>
        <location evidence="7">Cytoplasm</location>
    </subcellularLocation>
</comment>
<comment type="caution">
    <text evidence="10">The sequence shown here is derived from an EMBL/GenBank/DDBJ whole genome shotgun (WGS) entry which is preliminary data.</text>
</comment>
<dbReference type="PROSITE" id="PS01196">
    <property type="entry name" value="PEPT_TRNA_HYDROL_2"/>
    <property type="match status" value="1"/>
</dbReference>
<feature type="site" description="Discriminates between blocked and unblocked aminoacyl-tRNA" evidence="7">
    <location>
        <position position="9"/>
    </location>
</feature>
<dbReference type="PROSITE" id="PS01195">
    <property type="entry name" value="PEPT_TRNA_HYDROL_1"/>
    <property type="match status" value="1"/>
</dbReference>
<comment type="similarity">
    <text evidence="5 7 9">Belongs to the PTH family.</text>
</comment>
<feature type="binding site" evidence="7">
    <location>
        <position position="61"/>
    </location>
    <ligand>
        <name>tRNA</name>
        <dbReference type="ChEBI" id="CHEBI:17843"/>
    </ligand>
</feature>
<dbReference type="HAMAP" id="MF_00083">
    <property type="entry name" value="Pept_tRNA_hydro_bact"/>
    <property type="match status" value="1"/>
</dbReference>
<gene>
    <name evidence="7" type="primary">pth</name>
    <name evidence="10" type="ORF">A2531_02550</name>
</gene>
<keyword evidence="4 7" id="KW-0694">RNA-binding</keyword>
<comment type="subunit">
    <text evidence="7">Monomer.</text>
</comment>
<evidence type="ECO:0000256" key="2">
    <source>
        <dbReference type="ARBA" id="ARBA00022555"/>
    </source>
</evidence>
<dbReference type="InterPro" id="IPR036416">
    <property type="entry name" value="Pept_tRNA_hydro_sf"/>
</dbReference>
<feature type="active site" description="Proton acceptor" evidence="7">
    <location>
        <position position="19"/>
    </location>
</feature>
<dbReference type="Proteomes" id="UP000177579">
    <property type="component" value="Unassembled WGS sequence"/>
</dbReference>
<evidence type="ECO:0000313" key="11">
    <source>
        <dbReference type="Proteomes" id="UP000177579"/>
    </source>
</evidence>
<evidence type="ECO:0000256" key="6">
    <source>
        <dbReference type="ARBA" id="ARBA00050038"/>
    </source>
</evidence>
<feature type="binding site" evidence="7">
    <location>
        <position position="14"/>
    </location>
    <ligand>
        <name>tRNA</name>
        <dbReference type="ChEBI" id="CHEBI:17843"/>
    </ligand>
</feature>
<evidence type="ECO:0000256" key="9">
    <source>
        <dbReference type="RuleBase" id="RU004320"/>
    </source>
</evidence>
<feature type="binding site" evidence="7">
    <location>
        <position position="123"/>
    </location>
    <ligand>
        <name>tRNA</name>
        <dbReference type="ChEBI" id="CHEBI:17843"/>
    </ligand>
</feature>
<dbReference type="SUPFAM" id="SSF53178">
    <property type="entry name" value="Peptidyl-tRNA hydrolase-like"/>
    <property type="match status" value="1"/>
</dbReference>
<dbReference type="InterPro" id="IPR018171">
    <property type="entry name" value="Pept_tRNA_hydro_CS"/>
</dbReference>
<keyword evidence="2 7" id="KW-0820">tRNA-binding</keyword>
<dbReference type="GO" id="GO:0072344">
    <property type="term" value="P:rescue of stalled ribosome"/>
    <property type="evidence" value="ECO:0007669"/>
    <property type="project" value="UniProtKB-UniRule"/>
</dbReference>
<feature type="binding site" evidence="7">
    <location>
        <position position="63"/>
    </location>
    <ligand>
        <name>tRNA</name>
        <dbReference type="ChEBI" id="CHEBI:17843"/>
    </ligand>
</feature>
<dbReference type="AlphaFoldDB" id="A0A1F5TRV4"/>
<comment type="catalytic activity">
    <reaction evidence="7 8">
        <text>an N-acyl-L-alpha-aminoacyl-tRNA + H2O = an N-acyl-L-amino acid + a tRNA + H(+)</text>
        <dbReference type="Rhea" id="RHEA:54448"/>
        <dbReference type="Rhea" id="RHEA-COMP:10123"/>
        <dbReference type="Rhea" id="RHEA-COMP:13883"/>
        <dbReference type="ChEBI" id="CHEBI:15377"/>
        <dbReference type="ChEBI" id="CHEBI:15378"/>
        <dbReference type="ChEBI" id="CHEBI:59874"/>
        <dbReference type="ChEBI" id="CHEBI:78442"/>
        <dbReference type="ChEBI" id="CHEBI:138191"/>
        <dbReference type="EC" id="3.1.1.29"/>
    </reaction>
</comment>
<dbReference type="EMBL" id="MFGO01000008">
    <property type="protein sequence ID" value="OGF41548.1"/>
    <property type="molecule type" value="Genomic_DNA"/>
</dbReference>
<dbReference type="GO" id="GO:0005737">
    <property type="term" value="C:cytoplasm"/>
    <property type="evidence" value="ECO:0007669"/>
    <property type="project" value="UniProtKB-SubCell"/>
</dbReference>
<dbReference type="Pfam" id="PF01195">
    <property type="entry name" value="Pept_tRNA_hydro"/>
    <property type="match status" value="1"/>
</dbReference>